<reference evidence="3 4" key="1">
    <citation type="submission" date="2016-10" db="EMBL/GenBank/DDBJ databases">
        <authorList>
            <person name="de Groot N.N."/>
        </authorList>
    </citation>
    <scope>NUCLEOTIDE SEQUENCE [LARGE SCALE GENOMIC DNA]</scope>
    <source>
        <strain evidence="3 4">DSM 21001</strain>
    </source>
</reference>
<dbReference type="AlphaFoldDB" id="A0A1I6MNP9"/>
<feature type="compositionally biased region" description="Basic residues" evidence="1">
    <location>
        <begin position="543"/>
        <end position="557"/>
    </location>
</feature>
<proteinExistence type="predicted"/>
<evidence type="ECO:0008006" key="5">
    <source>
        <dbReference type="Google" id="ProtNLM"/>
    </source>
</evidence>
<sequence length="557" mass="59556">MYSRFPRMFHFLLLVLCSLTPVVAASAQANARQQQPHGDVPALDRFDIYAGYGYIHPVDSDINNYHYQPVYNPNATLSFTGYFNRHIGVQVEGGYFSGPNSDVLAAKCASQGLWCQYKDPNYYTAEAGPVFRYQFGRLVPFVHLLGGAARISGPINQPPTWGWATTGGVGVDYILPWWHNRIAVRPVQADFHYSQVNYGPLSPAPGFNGGLGEIYAYKISGGLVARFGSMAEPLPVQLACPVSPAVIYPGDPLNVTAQALNLDPKHKTVYEWKSSGGMLTPNDGGASISTAGLAPGDYTVTGHVSQGRRVNEQASCQGSFTVKPYEPPTVTCSATPSTLKTGDSSTITANGVSPQNRPLTYSYSSTAGQIAGTGPTTTLSTNGVPPGTINITCNVVDDLGKTAMASTTVTIEVPPVVAAVPQSQSLCSVSFERDRKRPVRVDNEGKACLDDVALNLNRDPASKLVIVGKYSSDEDQIAGEKRSVNVRAYLIEKGVDGSRIEVRVGDASGRSADDVLLPSGATYNNGGTTFDPSTVRPSLNGSARRHVARRHRTSTTN</sequence>
<dbReference type="EMBL" id="FOZL01000001">
    <property type="protein sequence ID" value="SFS17227.1"/>
    <property type="molecule type" value="Genomic_DNA"/>
</dbReference>
<evidence type="ECO:0000256" key="2">
    <source>
        <dbReference type="SAM" id="SignalP"/>
    </source>
</evidence>
<dbReference type="SUPFAM" id="SSF103088">
    <property type="entry name" value="OmpA-like"/>
    <property type="match status" value="1"/>
</dbReference>
<name>A0A1I6MNP9_9BACT</name>
<evidence type="ECO:0000313" key="3">
    <source>
        <dbReference type="EMBL" id="SFS17227.1"/>
    </source>
</evidence>
<dbReference type="STRING" id="474950.SAMN05421771_3087"/>
<feature type="region of interest" description="Disordered" evidence="1">
    <location>
        <begin position="523"/>
        <end position="557"/>
    </location>
</feature>
<dbReference type="Gene3D" id="2.60.40.10">
    <property type="entry name" value="Immunoglobulins"/>
    <property type="match status" value="1"/>
</dbReference>
<feature type="signal peptide" evidence="2">
    <location>
        <begin position="1"/>
        <end position="24"/>
    </location>
</feature>
<gene>
    <name evidence="3" type="ORF">SAMN05421771_3087</name>
</gene>
<evidence type="ECO:0000313" key="4">
    <source>
        <dbReference type="Proteomes" id="UP000199024"/>
    </source>
</evidence>
<dbReference type="InterPro" id="IPR013783">
    <property type="entry name" value="Ig-like_fold"/>
</dbReference>
<accession>A0A1I6MNP9</accession>
<evidence type="ECO:0000256" key="1">
    <source>
        <dbReference type="SAM" id="MobiDB-lite"/>
    </source>
</evidence>
<protein>
    <recommendedName>
        <fullName evidence="5">OmpA family protein</fullName>
    </recommendedName>
</protein>
<keyword evidence="4" id="KW-1185">Reference proteome</keyword>
<keyword evidence="2" id="KW-0732">Signal</keyword>
<feature type="chain" id="PRO_5011505200" description="OmpA family protein" evidence="2">
    <location>
        <begin position="25"/>
        <end position="557"/>
    </location>
</feature>
<dbReference type="Gene3D" id="3.30.1330.60">
    <property type="entry name" value="OmpA-like domain"/>
    <property type="match status" value="1"/>
</dbReference>
<dbReference type="Proteomes" id="UP000199024">
    <property type="component" value="Unassembled WGS sequence"/>
</dbReference>
<dbReference type="InterPro" id="IPR036737">
    <property type="entry name" value="OmpA-like_sf"/>
</dbReference>
<organism evidence="3 4">
    <name type="scientific">Granulicella pectinivorans</name>
    <dbReference type="NCBI Taxonomy" id="474950"/>
    <lineage>
        <taxon>Bacteria</taxon>
        <taxon>Pseudomonadati</taxon>
        <taxon>Acidobacteriota</taxon>
        <taxon>Terriglobia</taxon>
        <taxon>Terriglobales</taxon>
        <taxon>Acidobacteriaceae</taxon>
        <taxon>Granulicella</taxon>
    </lineage>
</organism>
<feature type="compositionally biased region" description="Polar residues" evidence="1">
    <location>
        <begin position="523"/>
        <end position="541"/>
    </location>
</feature>